<evidence type="ECO:0000313" key="3">
    <source>
        <dbReference type="Proteomes" id="UP000031647"/>
    </source>
</evidence>
<evidence type="ECO:0000256" key="1">
    <source>
        <dbReference type="SAM" id="MobiDB-lite"/>
    </source>
</evidence>
<dbReference type="KEGG" id="sdz:Asd1617_02514"/>
<evidence type="ECO:0000313" key="2">
    <source>
        <dbReference type="EMBL" id="AHA65341.1"/>
    </source>
</evidence>
<feature type="compositionally biased region" description="Basic and acidic residues" evidence="1">
    <location>
        <begin position="1"/>
        <end position="13"/>
    </location>
</feature>
<gene>
    <name evidence="2" type="ORF">Asd1617_02514</name>
</gene>
<dbReference type="Proteomes" id="UP000031647">
    <property type="component" value="Chromosome"/>
</dbReference>
<dbReference type="AlphaFoldDB" id="A0A0A6ZUP9"/>
<organism evidence="2 3">
    <name type="scientific">Shigella dysenteriae 1617</name>
    <dbReference type="NCBI Taxonomy" id="754093"/>
    <lineage>
        <taxon>Bacteria</taxon>
        <taxon>Pseudomonadati</taxon>
        <taxon>Pseudomonadota</taxon>
        <taxon>Gammaproteobacteria</taxon>
        <taxon>Enterobacterales</taxon>
        <taxon>Enterobacteriaceae</taxon>
        <taxon>Shigella</taxon>
    </lineage>
</organism>
<name>A0A0A6ZUP9_SHIDY</name>
<feature type="region of interest" description="Disordered" evidence="1">
    <location>
        <begin position="1"/>
        <end position="20"/>
    </location>
</feature>
<dbReference type="GO" id="GO:0003677">
    <property type="term" value="F:DNA binding"/>
    <property type="evidence" value="ECO:0007669"/>
    <property type="project" value="InterPro"/>
</dbReference>
<proteinExistence type="predicted"/>
<dbReference type="HOGENOM" id="CLU_2556412_0_0_6"/>
<reference evidence="2 3" key="1">
    <citation type="submission" date="2013-09" db="EMBL/GenBank/DDBJ databases">
        <title>Comparative genomics of Sd1617 to representative strains in evaluating its pathogenesis.</title>
        <authorList>
            <person name="Aksomboon Vongsawan A."/>
            <person name="Kapatral V."/>
            <person name="Vaisvil B."/>
            <person name="Serichantalergs O."/>
            <person name="Hale T.L."/>
            <person name="Mason C.J."/>
        </authorList>
    </citation>
    <scope>NUCLEOTIDE SEQUENCE [LARGE SCALE GENOMIC DNA]</scope>
    <source>
        <strain evidence="2 3">1617</strain>
    </source>
</reference>
<sequence length="82" mass="9248">MAGRCPKDKHLPEKYSPNGLRRNNLTLRTRIKRLARKTICFSRSVEIHEKGFAAVIAPTFSGEYSFSDDIKAPGRLVIKNAC</sequence>
<dbReference type="GO" id="GO:0006313">
    <property type="term" value="P:DNA transposition"/>
    <property type="evidence" value="ECO:0007669"/>
    <property type="project" value="InterPro"/>
</dbReference>
<accession>A0A0A6ZUP9</accession>
<dbReference type="Pfam" id="PF03400">
    <property type="entry name" value="DDE_Tnp_IS1"/>
    <property type="match status" value="1"/>
</dbReference>
<dbReference type="InterPro" id="IPR005063">
    <property type="entry name" value="Transposase_27"/>
</dbReference>
<dbReference type="PATRIC" id="fig|754093.4.peg.2450"/>
<dbReference type="EMBL" id="CP006736">
    <property type="protein sequence ID" value="AHA65341.1"/>
    <property type="molecule type" value="Genomic_DNA"/>
</dbReference>
<dbReference type="GO" id="GO:0004803">
    <property type="term" value="F:transposase activity"/>
    <property type="evidence" value="ECO:0007669"/>
    <property type="project" value="InterPro"/>
</dbReference>
<protein>
    <submittedName>
        <fullName evidence="2">Transposase</fullName>
    </submittedName>
</protein>